<dbReference type="EMBL" id="BPQB01000127">
    <property type="protein sequence ID" value="GJE99966.1"/>
    <property type="molecule type" value="Genomic_DNA"/>
</dbReference>
<name>A0A9P3GRR2_9APHY</name>
<dbReference type="AlphaFoldDB" id="A0A9P3GRR2"/>
<keyword evidence="2" id="KW-1185">Reference proteome</keyword>
<protein>
    <submittedName>
        <fullName evidence="1">Uncharacterized protein</fullName>
    </submittedName>
</protein>
<comment type="caution">
    <text evidence="1">The sequence shown here is derived from an EMBL/GenBank/DDBJ whole genome shotgun (WGS) entry which is preliminary data.</text>
</comment>
<sequence>MLASRLCALYTPSAQRRHRATSCQYWVHVRETYRSLVGAHHANPGSLAWRAWNTVKQLRHRTRSGHQERCSDLA</sequence>
<evidence type="ECO:0000313" key="1">
    <source>
        <dbReference type="EMBL" id="GJE99966.1"/>
    </source>
</evidence>
<evidence type="ECO:0000313" key="2">
    <source>
        <dbReference type="Proteomes" id="UP000703269"/>
    </source>
</evidence>
<reference evidence="1 2" key="1">
    <citation type="submission" date="2021-08" db="EMBL/GenBank/DDBJ databases">
        <title>Draft Genome Sequence of Phanerochaete sordida strain YK-624.</title>
        <authorList>
            <person name="Mori T."/>
            <person name="Dohra H."/>
            <person name="Suzuki T."/>
            <person name="Kawagishi H."/>
            <person name="Hirai H."/>
        </authorList>
    </citation>
    <scope>NUCLEOTIDE SEQUENCE [LARGE SCALE GENOMIC DNA]</scope>
    <source>
        <strain evidence="1 2">YK-624</strain>
    </source>
</reference>
<dbReference type="Proteomes" id="UP000703269">
    <property type="component" value="Unassembled WGS sequence"/>
</dbReference>
<accession>A0A9P3GRR2</accession>
<proteinExistence type="predicted"/>
<organism evidence="1 2">
    <name type="scientific">Phanerochaete sordida</name>
    <dbReference type="NCBI Taxonomy" id="48140"/>
    <lineage>
        <taxon>Eukaryota</taxon>
        <taxon>Fungi</taxon>
        <taxon>Dikarya</taxon>
        <taxon>Basidiomycota</taxon>
        <taxon>Agaricomycotina</taxon>
        <taxon>Agaricomycetes</taxon>
        <taxon>Polyporales</taxon>
        <taxon>Phanerochaetaceae</taxon>
        <taxon>Phanerochaete</taxon>
    </lineage>
</organism>
<gene>
    <name evidence="1" type="ORF">PsYK624_162420</name>
</gene>